<dbReference type="GO" id="GO:0005789">
    <property type="term" value="C:endoplasmic reticulum membrane"/>
    <property type="evidence" value="ECO:0007669"/>
    <property type="project" value="TreeGrafter"/>
</dbReference>
<reference evidence="2" key="1">
    <citation type="submission" date="2020-11" db="EMBL/GenBank/DDBJ databases">
        <authorList>
            <person name="Tran Van P."/>
        </authorList>
    </citation>
    <scope>NUCLEOTIDE SEQUENCE</scope>
</reference>
<dbReference type="PANTHER" id="PTHR34009:SF2">
    <property type="entry name" value="PROTEIN STAR"/>
    <property type="match status" value="1"/>
</dbReference>
<dbReference type="SUPFAM" id="SSF53335">
    <property type="entry name" value="S-adenosyl-L-methionine-dependent methyltransferases"/>
    <property type="match status" value="1"/>
</dbReference>
<dbReference type="GO" id="GO:0005886">
    <property type="term" value="C:plasma membrane"/>
    <property type="evidence" value="ECO:0007669"/>
    <property type="project" value="TreeGrafter"/>
</dbReference>
<dbReference type="OrthoDB" id="6357215at2759"/>
<name>A0A7R8X9B1_9CRUS</name>
<dbReference type="EMBL" id="LR900340">
    <property type="protein sequence ID" value="CAD7245282.1"/>
    <property type="molecule type" value="Genomic_DNA"/>
</dbReference>
<dbReference type="Proteomes" id="UP000677054">
    <property type="component" value="Unassembled WGS sequence"/>
</dbReference>
<dbReference type="PANTHER" id="PTHR34009">
    <property type="entry name" value="PROTEIN STAR"/>
    <property type="match status" value="1"/>
</dbReference>
<dbReference type="GO" id="GO:0031902">
    <property type="term" value="C:late endosome membrane"/>
    <property type="evidence" value="ECO:0007669"/>
    <property type="project" value="TreeGrafter"/>
</dbReference>
<keyword evidence="3" id="KW-1185">Reference proteome</keyword>
<dbReference type="InterPro" id="IPR029063">
    <property type="entry name" value="SAM-dependent_MTases_sf"/>
</dbReference>
<dbReference type="EMBL" id="CAJPEV010000823">
    <property type="protein sequence ID" value="CAG0888842.1"/>
    <property type="molecule type" value="Genomic_DNA"/>
</dbReference>
<evidence type="ECO:0000313" key="3">
    <source>
        <dbReference type="Proteomes" id="UP000677054"/>
    </source>
</evidence>
<protein>
    <recommendedName>
        <fullName evidence="1">Methyltransferase FkbM domain-containing protein</fullName>
    </recommendedName>
</protein>
<accession>A0A7R8X9B1</accession>
<dbReference type="GO" id="GO:0006888">
    <property type="term" value="P:endoplasmic reticulum to Golgi vesicle-mediated transport"/>
    <property type="evidence" value="ECO:0007669"/>
    <property type="project" value="TreeGrafter"/>
</dbReference>
<dbReference type="GO" id="GO:0005794">
    <property type="term" value="C:Golgi apparatus"/>
    <property type="evidence" value="ECO:0007669"/>
    <property type="project" value="TreeGrafter"/>
</dbReference>
<proteinExistence type="predicted"/>
<organism evidence="2">
    <name type="scientific">Darwinula stevensoni</name>
    <dbReference type="NCBI Taxonomy" id="69355"/>
    <lineage>
        <taxon>Eukaryota</taxon>
        <taxon>Metazoa</taxon>
        <taxon>Ecdysozoa</taxon>
        <taxon>Arthropoda</taxon>
        <taxon>Crustacea</taxon>
        <taxon>Oligostraca</taxon>
        <taxon>Ostracoda</taxon>
        <taxon>Podocopa</taxon>
        <taxon>Podocopida</taxon>
        <taxon>Darwinulocopina</taxon>
        <taxon>Darwinuloidea</taxon>
        <taxon>Darwinulidae</taxon>
        <taxon>Darwinula</taxon>
    </lineage>
</organism>
<dbReference type="GO" id="GO:0016197">
    <property type="term" value="P:endosomal transport"/>
    <property type="evidence" value="ECO:0007669"/>
    <property type="project" value="TreeGrafter"/>
</dbReference>
<evidence type="ECO:0000313" key="2">
    <source>
        <dbReference type="EMBL" id="CAD7245282.1"/>
    </source>
</evidence>
<dbReference type="InterPro" id="IPR053202">
    <property type="entry name" value="EGF_Rcpt_Signaling_Reg"/>
</dbReference>
<dbReference type="Pfam" id="PF05050">
    <property type="entry name" value="Methyltransf_21"/>
    <property type="match status" value="1"/>
</dbReference>
<evidence type="ECO:0000259" key="1">
    <source>
        <dbReference type="Pfam" id="PF05050"/>
    </source>
</evidence>
<sequence length="202" mass="23111">MNRIERFFVEAGALDGKSISKTLYLEEKYGWKGLLVEPNPHLFQKMMYLKRNAWLAPFCLSPEARVKYEVMEYPYDPKDPIASWGGGISKKGKIKGSIKNGTSIYSALVKCYPLHTLLDALGITTVHFFSLDVEGLELQVLKTLPFQRIQFHVIEVEFLFNDEGKQSLKDFLLSKGYQLVHKTYGEFIFANMTALDSEVERA</sequence>
<dbReference type="Gene3D" id="3.40.50.150">
    <property type="entry name" value="Vaccinia Virus protein VP39"/>
    <property type="match status" value="1"/>
</dbReference>
<dbReference type="InterPro" id="IPR006342">
    <property type="entry name" value="FkbM_mtfrase"/>
</dbReference>
<dbReference type="AlphaFoldDB" id="A0A7R8X9B1"/>
<gene>
    <name evidence="2" type="ORF">DSTB1V02_LOCUS5156</name>
</gene>
<feature type="domain" description="Methyltransferase FkbM" evidence="1">
    <location>
        <begin position="11"/>
        <end position="178"/>
    </location>
</feature>